<dbReference type="Gene3D" id="3.40.1670.10">
    <property type="entry name" value="UbiD C-terminal domain-like"/>
    <property type="match status" value="1"/>
</dbReference>
<evidence type="ECO:0000259" key="1">
    <source>
        <dbReference type="Pfam" id="PF20696"/>
    </source>
</evidence>
<dbReference type="Pfam" id="PF20696">
    <property type="entry name" value="UbiD_C"/>
    <property type="match status" value="1"/>
</dbReference>
<dbReference type="InterPro" id="IPR049381">
    <property type="entry name" value="UbiD-like_C"/>
</dbReference>
<dbReference type="PANTHER" id="PTHR30108:SF17">
    <property type="entry name" value="FERULIC ACID DECARBOXYLASE 1"/>
    <property type="match status" value="1"/>
</dbReference>
<organism evidence="2 3">
    <name type="scientific">Fusarium oxysporum</name>
    <name type="common">Fusarium vascular wilt</name>
    <dbReference type="NCBI Taxonomy" id="5507"/>
    <lineage>
        <taxon>Eukaryota</taxon>
        <taxon>Fungi</taxon>
        <taxon>Dikarya</taxon>
        <taxon>Ascomycota</taxon>
        <taxon>Pezizomycotina</taxon>
        <taxon>Sordariomycetes</taxon>
        <taxon>Hypocreomycetidae</taxon>
        <taxon>Hypocreales</taxon>
        <taxon>Nectriaceae</taxon>
        <taxon>Fusarium</taxon>
        <taxon>Fusarium oxysporum species complex</taxon>
    </lineage>
</organism>
<dbReference type="AlphaFoldDB" id="A0A420M9H4"/>
<protein>
    <recommendedName>
        <fullName evidence="1">3-octaprenyl-4-hydroxybenzoate carboxy-lyase-like C-terminal domain-containing protein</fullName>
    </recommendedName>
</protein>
<dbReference type="EMBL" id="MRCX01000619">
    <property type="protein sequence ID" value="RKK62457.1"/>
    <property type="molecule type" value="Genomic_DNA"/>
</dbReference>
<dbReference type="GO" id="GO:0046281">
    <property type="term" value="P:cinnamic acid catabolic process"/>
    <property type="evidence" value="ECO:0007669"/>
    <property type="project" value="TreeGrafter"/>
</dbReference>
<proteinExistence type="predicted"/>
<dbReference type="GO" id="GO:0016831">
    <property type="term" value="F:carboxy-lyase activity"/>
    <property type="evidence" value="ECO:0007669"/>
    <property type="project" value="InterPro"/>
</dbReference>
<dbReference type="InterPro" id="IPR002830">
    <property type="entry name" value="UbiD"/>
</dbReference>
<name>A0A420M9H4_FUSOX</name>
<accession>A0A420M9H4</accession>
<dbReference type="SUPFAM" id="SSF143968">
    <property type="entry name" value="UbiD C-terminal domain-like"/>
    <property type="match status" value="1"/>
</dbReference>
<dbReference type="Proteomes" id="UP000285084">
    <property type="component" value="Unassembled WGS sequence"/>
</dbReference>
<evidence type="ECO:0000313" key="2">
    <source>
        <dbReference type="EMBL" id="RKK62457.1"/>
    </source>
</evidence>
<feature type="domain" description="3-octaprenyl-4-hydroxybenzoate carboxy-lyase-like C-terminal" evidence="1">
    <location>
        <begin position="1"/>
        <end position="135"/>
    </location>
</feature>
<sequence length="173" mass="19290">MIGTLASAEVLQLLQDHGFPVTQVFALFETQVIWAAVQVDRKKLAALNTNTKEFCIKLGDLVFRNKCGMQIHCLLVVGEDIKPFDMNAMTWAFATRCRPSMDEFHFEDVPAYSLVPYMSHGTWANLTGGKVVANCLLPEAHEGNQGWVTCDFENGYPEEVMNGVLSRQGEFGL</sequence>
<dbReference type="PANTHER" id="PTHR30108">
    <property type="entry name" value="3-OCTAPRENYL-4-HYDROXYBENZOATE CARBOXY-LYASE-RELATED"/>
    <property type="match status" value="1"/>
</dbReference>
<dbReference type="GO" id="GO:0005737">
    <property type="term" value="C:cytoplasm"/>
    <property type="evidence" value="ECO:0007669"/>
    <property type="project" value="TreeGrafter"/>
</dbReference>
<dbReference type="VEuPathDB" id="FungiDB:FOZG_18393"/>
<gene>
    <name evidence="2" type="ORF">BFJ69_g17018</name>
</gene>
<dbReference type="GO" id="GO:0033494">
    <property type="term" value="P:ferulate metabolic process"/>
    <property type="evidence" value="ECO:0007669"/>
    <property type="project" value="TreeGrafter"/>
</dbReference>
<evidence type="ECO:0000313" key="3">
    <source>
        <dbReference type="Proteomes" id="UP000285084"/>
    </source>
</evidence>
<reference evidence="2 3" key="1">
    <citation type="journal article" date="2018" name="Sci. Rep.">
        <title>Characterisation of pathogen-specific regions and novel effector candidates in Fusarium oxysporum f. sp. cepae.</title>
        <authorList>
            <person name="Armitage A.D."/>
            <person name="Taylor A."/>
            <person name="Sobczyk M.K."/>
            <person name="Baxter L."/>
            <person name="Greenfield B.P."/>
            <person name="Bates H.J."/>
            <person name="Wilson F."/>
            <person name="Jackson A.C."/>
            <person name="Ott S."/>
            <person name="Harrison R.J."/>
            <person name="Clarkson J.P."/>
        </authorList>
    </citation>
    <scope>NUCLEOTIDE SEQUENCE [LARGE SCALE GENOMIC DNA]</scope>
    <source>
        <strain evidence="2 3">Fo_A13</strain>
    </source>
</reference>
<comment type="caution">
    <text evidence="2">The sequence shown here is derived from an EMBL/GenBank/DDBJ whole genome shotgun (WGS) entry which is preliminary data.</text>
</comment>